<proteinExistence type="predicted"/>
<protein>
    <submittedName>
        <fullName evidence="2">Uncharacterized protein</fullName>
    </submittedName>
</protein>
<reference evidence="2" key="1">
    <citation type="submission" date="2020-05" db="EMBL/GenBank/DDBJ databases">
        <authorList>
            <person name="Chiriac C."/>
            <person name="Salcher M."/>
            <person name="Ghai R."/>
            <person name="Kavagutti S V."/>
        </authorList>
    </citation>
    <scope>NUCLEOTIDE SEQUENCE</scope>
</reference>
<dbReference type="EMBL" id="LR798264">
    <property type="protein sequence ID" value="CAB5218370.1"/>
    <property type="molecule type" value="Genomic_DNA"/>
</dbReference>
<sequence length="64" mass="7285">MPENLKLVSSGRNRGFVWFLYSEFGKWLVEVVANDKAVSITASTETDALAIIRDLRMDYELGNF</sequence>
<evidence type="ECO:0000313" key="2">
    <source>
        <dbReference type="EMBL" id="CAB5218370.1"/>
    </source>
</evidence>
<gene>
    <name evidence="1" type="ORF">UFOVP107_42</name>
    <name evidence="2" type="ORF">UFOVP214_9</name>
</gene>
<accession>A0A6J7WKP1</accession>
<name>A0A6J7WKP1_9CAUD</name>
<dbReference type="EMBL" id="LR796224">
    <property type="protein sequence ID" value="CAB4128566.1"/>
    <property type="molecule type" value="Genomic_DNA"/>
</dbReference>
<evidence type="ECO:0000313" key="1">
    <source>
        <dbReference type="EMBL" id="CAB4128566.1"/>
    </source>
</evidence>
<organism evidence="2">
    <name type="scientific">uncultured Caudovirales phage</name>
    <dbReference type="NCBI Taxonomy" id="2100421"/>
    <lineage>
        <taxon>Viruses</taxon>
        <taxon>Duplodnaviria</taxon>
        <taxon>Heunggongvirae</taxon>
        <taxon>Uroviricota</taxon>
        <taxon>Caudoviricetes</taxon>
        <taxon>Peduoviridae</taxon>
        <taxon>Maltschvirus</taxon>
        <taxon>Maltschvirus maltsch</taxon>
    </lineage>
</organism>